<evidence type="ECO:0008006" key="4">
    <source>
        <dbReference type="Google" id="ProtNLM"/>
    </source>
</evidence>
<evidence type="ECO:0000256" key="1">
    <source>
        <dbReference type="SAM" id="SignalP"/>
    </source>
</evidence>
<organism evidence="2 3">
    <name type="scientific">Croceitalea dokdonensis DOKDO 023</name>
    <dbReference type="NCBI Taxonomy" id="1300341"/>
    <lineage>
        <taxon>Bacteria</taxon>
        <taxon>Pseudomonadati</taxon>
        <taxon>Bacteroidota</taxon>
        <taxon>Flavobacteriia</taxon>
        <taxon>Flavobacteriales</taxon>
        <taxon>Flavobacteriaceae</taxon>
        <taxon>Croceitalea</taxon>
    </lineage>
</organism>
<dbReference type="EMBL" id="LDJX01000002">
    <property type="protein sequence ID" value="KPM32830.1"/>
    <property type="molecule type" value="Genomic_DNA"/>
</dbReference>
<protein>
    <recommendedName>
        <fullName evidence="4">PepSY domain-containing protein</fullName>
    </recommendedName>
</protein>
<reference evidence="2 3" key="1">
    <citation type="submission" date="2015-09" db="EMBL/GenBank/DDBJ databases">
        <title>Genome sequence of the marine flavobacterium Croceitalea dokdonensis DOKDO 023 that contains proton- and sodium-pumping rhodopsins.</title>
        <authorList>
            <person name="Kwon S.-K."/>
            <person name="Lee H.K."/>
            <person name="Kwak M.-J."/>
            <person name="Kim J.F."/>
        </authorList>
    </citation>
    <scope>NUCLEOTIDE SEQUENCE [LARGE SCALE GENOMIC DNA]</scope>
    <source>
        <strain evidence="2 3">DOKDO 023</strain>
    </source>
</reference>
<dbReference type="Proteomes" id="UP000050280">
    <property type="component" value="Unassembled WGS sequence"/>
</dbReference>
<accession>A0A0P7AXP2</accession>
<feature type="chain" id="PRO_5006135171" description="PepSY domain-containing protein" evidence="1">
    <location>
        <begin position="19"/>
        <end position="191"/>
    </location>
</feature>
<proteinExistence type="predicted"/>
<keyword evidence="3" id="KW-1185">Reference proteome</keyword>
<evidence type="ECO:0000313" key="2">
    <source>
        <dbReference type="EMBL" id="KPM32830.1"/>
    </source>
</evidence>
<gene>
    <name evidence="2" type="ORF">I595_1257</name>
</gene>
<feature type="signal peptide" evidence="1">
    <location>
        <begin position="1"/>
        <end position="18"/>
    </location>
</feature>
<dbReference type="SUPFAM" id="SSF160574">
    <property type="entry name" value="BT0923-like"/>
    <property type="match status" value="1"/>
</dbReference>
<sequence>MKFKFLGCIFLLTLAAQAQLKQEQEFRVDREQLPNEVLPLLEPYLMGAKRIRYYQEIDGDKASFEVKFKKGRLLYSVEFAETGNLQDVEFIIKPKDIPEDSFNRILAYLSTTYEYHRIKKIQQQYLNRDNPKETLYEAFQNLLMPHLNYECIVATKENGNYTTYEITFDASGTFMAARKVVNPNYDHVLYN</sequence>
<keyword evidence="1" id="KW-0732">Signal</keyword>
<comment type="caution">
    <text evidence="2">The sequence shown here is derived from an EMBL/GenBank/DDBJ whole genome shotgun (WGS) entry which is preliminary data.</text>
</comment>
<dbReference type="Gene3D" id="3.40.1420.30">
    <property type="match status" value="1"/>
</dbReference>
<evidence type="ECO:0000313" key="3">
    <source>
        <dbReference type="Proteomes" id="UP000050280"/>
    </source>
</evidence>
<dbReference type="STRING" id="1300341.I595_1257"/>
<dbReference type="AlphaFoldDB" id="A0A0P7AXP2"/>
<name>A0A0P7AXP2_9FLAO</name>